<evidence type="ECO:0000256" key="2">
    <source>
        <dbReference type="ARBA" id="ARBA00022723"/>
    </source>
</evidence>
<evidence type="ECO:0000256" key="1">
    <source>
        <dbReference type="ARBA" id="ARBA00022714"/>
    </source>
</evidence>
<dbReference type="PROSITE" id="PS51318">
    <property type="entry name" value="TAT"/>
    <property type="match status" value="1"/>
</dbReference>
<proteinExistence type="predicted"/>
<dbReference type="GO" id="GO:0051537">
    <property type="term" value="F:2 iron, 2 sulfur cluster binding"/>
    <property type="evidence" value="ECO:0007669"/>
    <property type="project" value="UniProtKB-KW"/>
</dbReference>
<dbReference type="EMBL" id="VUJV01000006">
    <property type="protein sequence ID" value="KAA1417104.1"/>
    <property type="molecule type" value="Genomic_DNA"/>
</dbReference>
<evidence type="ECO:0000256" key="4">
    <source>
        <dbReference type="ARBA" id="ARBA00023014"/>
    </source>
</evidence>
<dbReference type="Gene3D" id="2.102.10.10">
    <property type="entry name" value="Rieske [2Fe-2S] iron-sulphur domain"/>
    <property type="match status" value="1"/>
</dbReference>
<dbReference type="GO" id="GO:0046872">
    <property type="term" value="F:metal ion binding"/>
    <property type="evidence" value="ECO:0007669"/>
    <property type="project" value="UniProtKB-KW"/>
</dbReference>
<dbReference type="PROSITE" id="PS51296">
    <property type="entry name" value="RIESKE"/>
    <property type="match status" value="1"/>
</dbReference>
<name>A0A5B1LA05_9ACTN</name>
<dbReference type="RefSeq" id="WP_149729774.1">
    <property type="nucleotide sequence ID" value="NZ_VUJV01000006.1"/>
</dbReference>
<keyword evidence="1" id="KW-0001">2Fe-2S</keyword>
<evidence type="ECO:0000313" key="7">
    <source>
        <dbReference type="EMBL" id="KAA1417104.1"/>
    </source>
</evidence>
<evidence type="ECO:0000259" key="6">
    <source>
        <dbReference type="PROSITE" id="PS51296"/>
    </source>
</evidence>
<keyword evidence="3" id="KW-0408">Iron</keyword>
<dbReference type="SUPFAM" id="SSF50022">
    <property type="entry name" value="ISP domain"/>
    <property type="match status" value="1"/>
</dbReference>
<keyword evidence="4" id="KW-0411">Iron-sulfur</keyword>
<dbReference type="PROSITE" id="PS51257">
    <property type="entry name" value="PROKAR_LIPOPROTEIN"/>
    <property type="match status" value="1"/>
</dbReference>
<dbReference type="CDD" id="cd03467">
    <property type="entry name" value="Rieske"/>
    <property type="match status" value="1"/>
</dbReference>
<dbReference type="Pfam" id="PF00355">
    <property type="entry name" value="Rieske"/>
    <property type="match status" value="1"/>
</dbReference>
<feature type="domain" description="Rieske" evidence="6">
    <location>
        <begin position="74"/>
        <end position="165"/>
    </location>
</feature>
<feature type="region of interest" description="Disordered" evidence="5">
    <location>
        <begin position="33"/>
        <end position="81"/>
    </location>
</feature>
<gene>
    <name evidence="7" type="ORF">F0U44_18200</name>
</gene>
<reference evidence="7 8" key="1">
    <citation type="submission" date="2019-09" db="EMBL/GenBank/DDBJ databases">
        <title>Nocardioides panacisoli sp. nov., isolated from the soil of a ginseng field.</title>
        <authorList>
            <person name="Cho C."/>
        </authorList>
    </citation>
    <scope>NUCLEOTIDE SEQUENCE [LARGE SCALE GENOMIC DNA]</scope>
    <source>
        <strain evidence="7 8">BN130099</strain>
    </source>
</reference>
<dbReference type="Proteomes" id="UP000325003">
    <property type="component" value="Unassembled WGS sequence"/>
</dbReference>
<dbReference type="InterPro" id="IPR036922">
    <property type="entry name" value="Rieske_2Fe-2S_sf"/>
</dbReference>
<comment type="caution">
    <text evidence="7">The sequence shown here is derived from an EMBL/GenBank/DDBJ whole genome shotgun (WGS) entry which is preliminary data.</text>
</comment>
<organism evidence="7 8">
    <name type="scientific">Nocardioides humilatus</name>
    <dbReference type="NCBI Taxonomy" id="2607660"/>
    <lineage>
        <taxon>Bacteria</taxon>
        <taxon>Bacillati</taxon>
        <taxon>Actinomycetota</taxon>
        <taxon>Actinomycetes</taxon>
        <taxon>Propionibacteriales</taxon>
        <taxon>Nocardioidaceae</taxon>
        <taxon>Nocardioides</taxon>
    </lineage>
</organism>
<evidence type="ECO:0000256" key="5">
    <source>
        <dbReference type="SAM" id="MobiDB-lite"/>
    </source>
</evidence>
<feature type="compositionally biased region" description="Low complexity" evidence="5">
    <location>
        <begin position="45"/>
        <end position="71"/>
    </location>
</feature>
<dbReference type="GO" id="GO:0016705">
    <property type="term" value="F:oxidoreductase activity, acting on paired donors, with incorporation or reduction of molecular oxygen"/>
    <property type="evidence" value="ECO:0007669"/>
    <property type="project" value="UniProtKB-ARBA"/>
</dbReference>
<sequence>MTDTRSAISRRRALSGAATIGIGVPLLAACGDDGSDGSAQDVTDATSPSATTKRTTTAEPTDPGTEGSSTAAGGGGIPTSEVPVGGGIIAGETVITQPTEGEFKAFSAVCTHQGCIVASFSDGFVVCPCHGSHFAIDTGQPTSDSLATAPLGSVDITVADGAITIG</sequence>
<protein>
    <submittedName>
        <fullName evidence="7">Rieske (2Fe-2S) protein</fullName>
    </submittedName>
</protein>
<dbReference type="InterPro" id="IPR006311">
    <property type="entry name" value="TAT_signal"/>
</dbReference>
<dbReference type="InterPro" id="IPR017941">
    <property type="entry name" value="Rieske_2Fe-2S"/>
</dbReference>
<accession>A0A5B1LA05</accession>
<keyword evidence="2" id="KW-0479">Metal-binding</keyword>
<evidence type="ECO:0000313" key="8">
    <source>
        <dbReference type="Proteomes" id="UP000325003"/>
    </source>
</evidence>
<dbReference type="AlphaFoldDB" id="A0A5B1LA05"/>
<evidence type="ECO:0000256" key="3">
    <source>
        <dbReference type="ARBA" id="ARBA00023004"/>
    </source>
</evidence>
<keyword evidence="8" id="KW-1185">Reference proteome</keyword>
<reference evidence="7 8" key="2">
    <citation type="submission" date="2019-09" db="EMBL/GenBank/DDBJ databases">
        <authorList>
            <person name="Jin C."/>
        </authorList>
    </citation>
    <scope>NUCLEOTIDE SEQUENCE [LARGE SCALE GENOMIC DNA]</scope>
    <source>
        <strain evidence="7 8">BN130099</strain>
    </source>
</reference>
<dbReference type="GO" id="GO:0004497">
    <property type="term" value="F:monooxygenase activity"/>
    <property type="evidence" value="ECO:0007669"/>
    <property type="project" value="UniProtKB-ARBA"/>
</dbReference>